<proteinExistence type="predicted"/>
<organism evidence="1">
    <name type="scientific">Gordonia amarae</name>
    <dbReference type="NCBI Taxonomy" id="36821"/>
    <lineage>
        <taxon>Bacteria</taxon>
        <taxon>Bacillati</taxon>
        <taxon>Actinomycetota</taxon>
        <taxon>Actinomycetes</taxon>
        <taxon>Mycobacteriales</taxon>
        <taxon>Gordoniaceae</taxon>
        <taxon>Gordonia</taxon>
    </lineage>
</organism>
<dbReference type="EMBL" id="CP045810">
    <property type="protein sequence ID" value="QHN40501.1"/>
    <property type="molecule type" value="Genomic_DNA"/>
</dbReference>
<reference evidence="1" key="1">
    <citation type="journal article" date="2021" name="Nat. Microbiol.">
        <title>Cocultivation of an ultrasmall environmental parasitic bacterium with lytic ability against bacteria associated with wastewater foams.</title>
        <authorList>
            <person name="Batinovic S."/>
            <person name="Rose J.J.A."/>
            <person name="Ratcliffe J."/>
            <person name="Seviour R.J."/>
            <person name="Petrovski S."/>
        </authorList>
    </citation>
    <scope>NUCLEOTIDE SEQUENCE</scope>
    <source>
        <strain evidence="1">CON44</strain>
    </source>
</reference>
<protein>
    <submittedName>
        <fullName evidence="1">Uncharacterized protein</fullName>
    </submittedName>
</protein>
<evidence type="ECO:0000313" key="1">
    <source>
        <dbReference type="EMBL" id="QHN40501.1"/>
    </source>
</evidence>
<sequence>MDLIPAGASPRTIVELPFRMGFAITGVVLTASESAVNIARVTADSVQHEINHSLGFEDTDELGAARTPLAVLAQLAELLGPDRAFGRILGPGGPLERLLVHGGVVDRLVAKDGLLEKATAKGGLLDQLTEENGILMRVAAQGGPIDRLTREGGVIDQITDNEGILERLTTAGGVLDKLTAPDGVLDKISAPGGILDRMVEDDGLLEQLVGEGGAVERAIAPGGPLDRIAELTEMIGQLAPTLIAMQDTVHELSETVELLTASVAPLGGLAERLPKRLMAKPRTTVGGAAGHDHPRALGTSAATEDDHRH</sequence>
<name>A0A857LR60_9ACTN</name>
<gene>
    <name evidence="1" type="ORF">GII30_16335</name>
</gene>
<dbReference type="AlphaFoldDB" id="A0A857LR60"/>
<dbReference type="RefSeq" id="WP_005192394.1">
    <property type="nucleotide sequence ID" value="NZ_CP045804.1"/>
</dbReference>
<accession>A0A857LR60</accession>